<dbReference type="EMBL" id="OB661454">
    <property type="protein sequence ID" value="CAD7228260.1"/>
    <property type="molecule type" value="Genomic_DNA"/>
</dbReference>
<evidence type="ECO:0000313" key="1">
    <source>
        <dbReference type="EMBL" id="CAD7228260.1"/>
    </source>
</evidence>
<reference evidence="1" key="1">
    <citation type="submission" date="2020-11" db="EMBL/GenBank/DDBJ databases">
        <authorList>
            <person name="Tran Van P."/>
        </authorList>
    </citation>
    <scope>NUCLEOTIDE SEQUENCE</scope>
</reference>
<accession>A0A7R8ZKQ4</accession>
<proteinExistence type="predicted"/>
<sequence>MHRLTSAPGHVLRQLLLLTILGQLRLGTTQLQADSESQVYVLRGSTSYDPQELFNEVELRDCNYGIIEAMSSCPTDSSDSRSRFPYDLQRHLLEIAPEATIHHDHFWICVLDKIGWAKRHRKAGKSRVALDFKHVEQLLEGSIRSRAMEQYLKSALDDCDETTKYFHEEISCVMHRFINICSSPNSWDLQQ</sequence>
<protein>
    <submittedName>
        <fullName evidence="1">Uncharacterized protein</fullName>
    </submittedName>
</protein>
<dbReference type="AlphaFoldDB" id="A0A7R8ZKQ4"/>
<name>A0A7R8ZKQ4_9CRUS</name>
<gene>
    <name evidence="1" type="ORF">CTOB1V02_LOCUS6147</name>
</gene>
<organism evidence="1">
    <name type="scientific">Cyprideis torosa</name>
    <dbReference type="NCBI Taxonomy" id="163714"/>
    <lineage>
        <taxon>Eukaryota</taxon>
        <taxon>Metazoa</taxon>
        <taxon>Ecdysozoa</taxon>
        <taxon>Arthropoda</taxon>
        <taxon>Crustacea</taxon>
        <taxon>Oligostraca</taxon>
        <taxon>Ostracoda</taxon>
        <taxon>Podocopa</taxon>
        <taxon>Podocopida</taxon>
        <taxon>Cytherocopina</taxon>
        <taxon>Cytheroidea</taxon>
        <taxon>Cytherideidae</taxon>
        <taxon>Cyprideis</taxon>
    </lineage>
</organism>